<keyword evidence="1" id="KW-0496">Mitochondrion</keyword>
<dbReference type="AlphaFoldDB" id="A0A6B9XUT1"/>
<reference evidence="1" key="1">
    <citation type="submission" date="2019-03" db="EMBL/GenBank/DDBJ databases">
        <title>Largest Complete Mitochondrial Genome of a Gymnosperm, Sitka Spruce (Picea sitchensis), Indicates Complex Physical Structure.</title>
        <authorList>
            <person name="Jackman S.D."/>
            <person name="Coombe L."/>
            <person name="Warren R."/>
            <person name="Kirk H."/>
            <person name="Trinh E."/>
            <person name="McLeod T."/>
            <person name="Pleasance S."/>
            <person name="Pandoh P."/>
            <person name="Zhao Y."/>
            <person name="Coope R."/>
            <person name="Bousquet J."/>
            <person name="Bohlmann J.C."/>
            <person name="Jones S.J.M."/>
            <person name="Birol I."/>
        </authorList>
    </citation>
    <scope>NUCLEOTIDE SEQUENCE</scope>
    <source>
        <strain evidence="1">Q903</strain>
    </source>
</reference>
<evidence type="ECO:0000313" key="1">
    <source>
        <dbReference type="EMBL" id="QHR90005.1"/>
    </source>
</evidence>
<geneLocation type="mitochondrion" evidence="1"/>
<dbReference type="EMBL" id="MK697699">
    <property type="protein sequence ID" value="QHR90005.1"/>
    <property type="molecule type" value="Genomic_DNA"/>
</dbReference>
<name>A0A6B9XUT1_PICSI</name>
<sequence length="66" mass="7097">MVSRCMLSSLGELFSINGRVGPASFCSKLRKVCPQVEHLKELLPAGWVPQSIGSPTKKRQSGGRVG</sequence>
<protein>
    <submittedName>
        <fullName evidence="1">Uncharacterized protein</fullName>
    </submittedName>
</protein>
<organism evidence="1">
    <name type="scientific">Picea sitchensis</name>
    <name type="common">Sitka spruce</name>
    <name type="synonym">Pinus sitchensis</name>
    <dbReference type="NCBI Taxonomy" id="3332"/>
    <lineage>
        <taxon>Eukaryota</taxon>
        <taxon>Viridiplantae</taxon>
        <taxon>Streptophyta</taxon>
        <taxon>Embryophyta</taxon>
        <taxon>Tracheophyta</taxon>
        <taxon>Spermatophyta</taxon>
        <taxon>Pinopsida</taxon>
        <taxon>Pinidae</taxon>
        <taxon>Conifers I</taxon>
        <taxon>Pinales</taxon>
        <taxon>Pinaceae</taxon>
        <taxon>Picea</taxon>
    </lineage>
</organism>
<accession>A0A6B9XUT1</accession>
<gene>
    <name evidence="1" type="primary">orf04051</name>
    <name evidence="1" type="ORF">Q903MT_gene4028</name>
</gene>
<proteinExistence type="predicted"/>